<feature type="chain" id="PRO_5040731360" description="AA1-like domain-containing protein" evidence="1">
    <location>
        <begin position="20"/>
        <end position="136"/>
    </location>
</feature>
<dbReference type="OrthoDB" id="3490397at2759"/>
<name>A0A9W9G7V9_9EURO</name>
<dbReference type="EMBL" id="JAPQKH010000002">
    <property type="protein sequence ID" value="KAJ5113741.1"/>
    <property type="molecule type" value="Genomic_DNA"/>
</dbReference>
<feature type="signal peptide" evidence="1">
    <location>
        <begin position="1"/>
        <end position="19"/>
    </location>
</feature>
<evidence type="ECO:0008006" key="4">
    <source>
        <dbReference type="Google" id="ProtNLM"/>
    </source>
</evidence>
<evidence type="ECO:0000256" key="1">
    <source>
        <dbReference type="SAM" id="SignalP"/>
    </source>
</evidence>
<reference evidence="2" key="1">
    <citation type="submission" date="2022-11" db="EMBL/GenBank/DDBJ databases">
        <authorList>
            <person name="Petersen C."/>
        </authorList>
    </citation>
    <scope>NUCLEOTIDE SEQUENCE</scope>
    <source>
        <strain evidence="2">IBT 30069</strain>
    </source>
</reference>
<keyword evidence="1" id="KW-0732">Signal</keyword>
<organism evidence="2 3">
    <name type="scientific">Penicillium angulare</name>
    <dbReference type="NCBI Taxonomy" id="116970"/>
    <lineage>
        <taxon>Eukaryota</taxon>
        <taxon>Fungi</taxon>
        <taxon>Dikarya</taxon>
        <taxon>Ascomycota</taxon>
        <taxon>Pezizomycotina</taxon>
        <taxon>Eurotiomycetes</taxon>
        <taxon>Eurotiomycetidae</taxon>
        <taxon>Eurotiales</taxon>
        <taxon>Aspergillaceae</taxon>
        <taxon>Penicillium</taxon>
    </lineage>
</organism>
<reference evidence="2" key="2">
    <citation type="journal article" date="2023" name="IMA Fungus">
        <title>Comparative genomic study of the Penicillium genus elucidates a diverse pangenome and 15 lateral gene transfer events.</title>
        <authorList>
            <person name="Petersen C."/>
            <person name="Sorensen T."/>
            <person name="Nielsen M.R."/>
            <person name="Sondergaard T.E."/>
            <person name="Sorensen J.L."/>
            <person name="Fitzpatrick D.A."/>
            <person name="Frisvad J.C."/>
            <person name="Nielsen K.L."/>
        </authorList>
    </citation>
    <scope>NUCLEOTIDE SEQUENCE</scope>
    <source>
        <strain evidence="2">IBT 30069</strain>
    </source>
</reference>
<accession>A0A9W9G7V9</accession>
<proteinExistence type="predicted"/>
<dbReference type="AlphaFoldDB" id="A0A9W9G7V9"/>
<gene>
    <name evidence="2" type="ORF">N7456_002275</name>
</gene>
<evidence type="ECO:0000313" key="2">
    <source>
        <dbReference type="EMBL" id="KAJ5113741.1"/>
    </source>
</evidence>
<evidence type="ECO:0000313" key="3">
    <source>
        <dbReference type="Proteomes" id="UP001149165"/>
    </source>
</evidence>
<sequence length="136" mass="14809">MQLTTLLPVFLSTLGLANAATLARPPPWQVSDWSIVSSPGGTVYGFDIQASASANSPAFKTHCDGIVPNATACDDKNVTATVTQDKHPLWHVEVSHAWYLFPKGESEQTYWATGEKNVTRLQSNFTITPDHFYGVA</sequence>
<dbReference type="Proteomes" id="UP001149165">
    <property type="component" value="Unassembled WGS sequence"/>
</dbReference>
<protein>
    <recommendedName>
        <fullName evidence="4">AA1-like domain-containing protein</fullName>
    </recommendedName>
</protein>
<keyword evidence="3" id="KW-1185">Reference proteome</keyword>
<comment type="caution">
    <text evidence="2">The sequence shown here is derived from an EMBL/GenBank/DDBJ whole genome shotgun (WGS) entry which is preliminary data.</text>
</comment>